<gene>
    <name evidence="1" type="ORF">JA13_101</name>
</gene>
<evidence type="ECO:0000313" key="1">
    <source>
        <dbReference type="EMBL" id="AXG66504.1"/>
    </source>
</evidence>
<protein>
    <submittedName>
        <fullName evidence="1">Putative baseplate wedge subunit protein</fullName>
    </submittedName>
</protein>
<proteinExistence type="predicted"/>
<evidence type="ECO:0000313" key="2">
    <source>
        <dbReference type="Proteomes" id="UP000263742"/>
    </source>
</evidence>
<dbReference type="EMBL" id="MH460460">
    <property type="protein sequence ID" value="AXG66504.1"/>
    <property type="molecule type" value="Genomic_DNA"/>
</dbReference>
<sequence>MTILNTFTTHEEFAQDILRRLQQSTYWTDQQVSSMTSLLADALGDLGITNSTATLIAAREAFIRLARRTTSIYAGARFLGVDITRKSPGSVSAQITNTGRTKIILDKYEPISIGNLSGLLAEVTQWEAGETKTVDLIVGTRFKYSQLITATGDYLSFDLNTENFEITNDIEVWLETPTGQKIVYDRFDKCLFEAYENQNIFIDITKDDGDVTIQFGGERWGSIPPVGYTFNVAATRSLGATVNSDTLGLKVQAVNYSVLQGKTTTSITGAADETSPEYYRRFAPILGRAKGKLIRHDEWKAAISLYPDVADVVIMSQRDIAPNDKEWMGVIRVCILPKNTSSWGGINPSPVSAQWNKFLSWINDKYKSELEIQTWNPDKLAADVIIDVALFADASGTRQSNQDKIAAAVMKLFERKSGSLGKRLAVSDIIDAVKYDHTDPDEPVKRPEVDYLNVLSPIQDLIPNSKLEYVALRNLQINVTYSERNMS</sequence>
<dbReference type="Proteomes" id="UP000263742">
    <property type="component" value="Segment"/>
</dbReference>
<organism evidence="1 2">
    <name type="scientific">Dickeya phage vB_DsoM_JA13</name>
    <dbReference type="NCBI Taxonomy" id="2283030"/>
    <lineage>
        <taxon>Viruses</taxon>
        <taxon>Duplodnaviria</taxon>
        <taxon>Heunggongvirae</taxon>
        <taxon>Uroviricota</taxon>
        <taxon>Caudoviricetes</taxon>
        <taxon>Salmondvirus</taxon>
        <taxon>Salmondvirus JA11</taxon>
    </lineage>
</organism>
<name>A0A384ZW95_9CAUD</name>
<accession>A0A384ZW95</accession>
<reference evidence="1 2" key="1">
    <citation type="journal article" date="2018" name="Front. Microbiol.">
        <title>Jumbo Bacteriophages Are Represented Within an Increasing Diversity of Environmental Viruses Infecting the Emerging Phytopathogen, Dickeya solani.</title>
        <authorList>
            <person name="Day A.W."/>
            <person name="Ahn J."/>
            <person name="Salmond G.P.C."/>
        </authorList>
    </citation>
    <scope>NUCLEOTIDE SEQUENCE [LARGE SCALE GENOMIC DNA]</scope>
</reference>